<sequence length="419" mass="44947">MFAFQLISSVTWGAALGPVFDRYLLYLGFGHARGPALLPRSARNSLVGATESISGLSSLFLAIPVGLLVDRYPDRRARVLRFSCVFGAASVVALVVAAVTDVLLLLYAALMLLGVFSEMSSSATEAIFADSIPQGERSGIFVTKAVICTIGIAIGPLLSAAGLSFIGDEWEPYQMKAVIVAGSLMMPLGCGVLFFFQDPQQQPQGRPPPAEPVPTEARCSQGGAAPGAAVAPAPRQQQLRWGPLRSKHIPFILAFSNFLACVGAGMTVKFFNLFFIQDKKLSPIQICVLQTAYPLVIAVFMKFTERLAKPLGRAQASLTFFGSSVVCLFLLSSLDNLPLLIGVFLVRGGFANSTYPIDRSILMDFTPSGQRGRWNAVESLTSMTWSGSAFFGVLCCVSYLVFRVGACLWHDGIVDVASF</sequence>
<dbReference type="Gene3D" id="1.20.1250.20">
    <property type="entry name" value="MFS general substrate transporter like domains"/>
    <property type="match status" value="2"/>
</dbReference>
<dbReference type="CDD" id="cd06174">
    <property type="entry name" value="MFS"/>
    <property type="match status" value="1"/>
</dbReference>
<dbReference type="Pfam" id="PF07690">
    <property type="entry name" value="MFS_1"/>
    <property type="match status" value="1"/>
</dbReference>
<feature type="transmembrane region" description="Helical" evidence="2">
    <location>
        <begin position="79"/>
        <end position="99"/>
    </location>
</feature>
<feature type="transmembrane region" description="Helical" evidence="2">
    <location>
        <begin position="105"/>
        <end position="129"/>
    </location>
</feature>
<proteinExistence type="predicted"/>
<keyword evidence="2" id="KW-0472">Membrane</keyword>
<feature type="transmembrane region" description="Helical" evidence="2">
    <location>
        <begin position="249"/>
        <end position="271"/>
    </location>
</feature>
<feature type="region of interest" description="Disordered" evidence="1">
    <location>
        <begin position="200"/>
        <end position="234"/>
    </location>
</feature>
<evidence type="ECO:0000313" key="3">
    <source>
        <dbReference type="EMBL" id="CAK0909899.1"/>
    </source>
</evidence>
<reference evidence="3" key="1">
    <citation type="submission" date="2023-10" db="EMBL/GenBank/DDBJ databases">
        <authorList>
            <person name="Chen Y."/>
            <person name="Shah S."/>
            <person name="Dougan E. K."/>
            <person name="Thang M."/>
            <person name="Chan C."/>
        </authorList>
    </citation>
    <scope>NUCLEOTIDE SEQUENCE [LARGE SCALE GENOMIC DNA]</scope>
</reference>
<protein>
    <recommendedName>
        <fullName evidence="5">Major facilitator superfamily (MFS) profile domain-containing protein</fullName>
    </recommendedName>
</protein>
<keyword evidence="4" id="KW-1185">Reference proteome</keyword>
<feature type="compositionally biased region" description="Low complexity" evidence="1">
    <location>
        <begin position="222"/>
        <end position="234"/>
    </location>
</feature>
<feature type="transmembrane region" description="Helical" evidence="2">
    <location>
        <begin position="178"/>
        <end position="196"/>
    </location>
</feature>
<keyword evidence="2" id="KW-1133">Transmembrane helix</keyword>
<feature type="transmembrane region" description="Helical" evidence="2">
    <location>
        <begin position="45"/>
        <end position="67"/>
    </location>
</feature>
<keyword evidence="2" id="KW-0812">Transmembrane</keyword>
<evidence type="ECO:0000256" key="1">
    <source>
        <dbReference type="SAM" id="MobiDB-lite"/>
    </source>
</evidence>
<dbReference type="Proteomes" id="UP001189429">
    <property type="component" value="Unassembled WGS sequence"/>
</dbReference>
<dbReference type="EMBL" id="CAUYUJ010022282">
    <property type="protein sequence ID" value="CAK0909899.1"/>
    <property type="molecule type" value="Genomic_DNA"/>
</dbReference>
<dbReference type="SUPFAM" id="SSF103473">
    <property type="entry name" value="MFS general substrate transporter"/>
    <property type="match status" value="1"/>
</dbReference>
<dbReference type="PANTHER" id="PTHR23525:SF1">
    <property type="entry name" value="NODULIN-LIKE DOMAIN-CONTAINING PROTEIN"/>
    <property type="match status" value="1"/>
</dbReference>
<organism evidence="3 4">
    <name type="scientific">Prorocentrum cordatum</name>
    <dbReference type="NCBI Taxonomy" id="2364126"/>
    <lineage>
        <taxon>Eukaryota</taxon>
        <taxon>Sar</taxon>
        <taxon>Alveolata</taxon>
        <taxon>Dinophyceae</taxon>
        <taxon>Prorocentrales</taxon>
        <taxon>Prorocentraceae</taxon>
        <taxon>Prorocentrum</taxon>
    </lineage>
</organism>
<feature type="transmembrane region" description="Helical" evidence="2">
    <location>
        <begin position="283"/>
        <end position="304"/>
    </location>
</feature>
<comment type="caution">
    <text evidence="3">The sequence shown here is derived from an EMBL/GenBank/DDBJ whole genome shotgun (WGS) entry which is preliminary data.</text>
</comment>
<dbReference type="InterPro" id="IPR036259">
    <property type="entry name" value="MFS_trans_sf"/>
</dbReference>
<feature type="transmembrane region" description="Helical" evidence="2">
    <location>
        <begin position="383"/>
        <end position="402"/>
    </location>
</feature>
<feature type="transmembrane region" description="Helical" evidence="2">
    <location>
        <begin position="141"/>
        <end position="166"/>
    </location>
</feature>
<evidence type="ECO:0008006" key="5">
    <source>
        <dbReference type="Google" id="ProtNLM"/>
    </source>
</evidence>
<name>A0ABN9YFU1_9DINO</name>
<dbReference type="InterPro" id="IPR011701">
    <property type="entry name" value="MFS"/>
</dbReference>
<dbReference type="PANTHER" id="PTHR23525">
    <property type="entry name" value="TRANSPORTER, PUTATIVE-RELATED"/>
    <property type="match status" value="1"/>
</dbReference>
<accession>A0ABN9YFU1</accession>
<evidence type="ECO:0000313" key="4">
    <source>
        <dbReference type="Proteomes" id="UP001189429"/>
    </source>
</evidence>
<gene>
    <name evidence="3" type="ORF">PCOR1329_LOCUS84198</name>
</gene>
<evidence type="ECO:0000256" key="2">
    <source>
        <dbReference type="SAM" id="Phobius"/>
    </source>
</evidence>